<keyword evidence="2" id="KW-1185">Reference proteome</keyword>
<organism evidence="1 2">
    <name type="scientific">Streptomyces brasiliscabiei</name>
    <dbReference type="NCBI Taxonomy" id="2736302"/>
    <lineage>
        <taxon>Bacteria</taxon>
        <taxon>Bacillati</taxon>
        <taxon>Actinomycetota</taxon>
        <taxon>Actinomycetes</taxon>
        <taxon>Kitasatosporales</taxon>
        <taxon>Streptomycetaceae</taxon>
        <taxon>Streptomyces</taxon>
    </lineage>
</organism>
<name>A0ABU8GNE7_9ACTN</name>
<dbReference type="EMBL" id="JBBAYM010000025">
    <property type="protein sequence ID" value="MEI5613884.1"/>
    <property type="molecule type" value="Genomic_DNA"/>
</dbReference>
<gene>
    <name evidence="1" type="ORF">WB403_32540</name>
</gene>
<dbReference type="RefSeq" id="WP_336543535.1">
    <property type="nucleotide sequence ID" value="NZ_JBBAYL010000017.1"/>
</dbReference>
<evidence type="ECO:0000313" key="2">
    <source>
        <dbReference type="Proteomes" id="UP001365781"/>
    </source>
</evidence>
<proteinExistence type="predicted"/>
<comment type="caution">
    <text evidence="1">The sequence shown here is derived from an EMBL/GenBank/DDBJ whole genome shotgun (WGS) entry which is preliminary data.</text>
</comment>
<dbReference type="Proteomes" id="UP001365781">
    <property type="component" value="Unassembled WGS sequence"/>
</dbReference>
<sequence length="531" mass="59140">MVPTQLTRYHVNAFHTRTDSAAGTRQRDMAELQVLFGQEKIRDQIPMEARDAFARRLPGHRTSPEGGYSAGELDRLTAAARADTARIVRRIRAGEELVRRQQDRPEGIPPQQQHLAQVLAGMAETGEVPPGTGIDQWRERRELAARLFLTWSDLAPLMVLLAIATERNGETLKELPARHRLLEDRAVEVRLVKRRRGADRWFETVTWEIGPEGRELHTPGGLYLLLLELTSRSRALCDSPSALCVWRNGHRVHARGTRHEHYAPFEADLRAGGQLQLSTWAATRTRPVLADPPAPNESVKGQEHAVSSVEVPLQVTFNKIKTSLDARRTRQLGGHLPSSAKSNTAQVLYTNYLRPDPATREWAESVMADALADAERAARDAHAEIVRRRGSPTVIPSGSTPDQLTGAGLAPGTAHDLAHGHLDTVWSACGDFQHHPETGKPCGDSFLLCFLCGNCLITRDHLPRLLALLEALGGLRQRMSEDEWWRRYGLVWVAVRRDILGKFTPAQVAQAQKEQVPDALLDLVEAPWETP</sequence>
<protein>
    <submittedName>
        <fullName evidence="1">Uncharacterized protein</fullName>
    </submittedName>
</protein>
<accession>A0ABU8GNE7</accession>
<reference evidence="1 2" key="1">
    <citation type="submission" date="2024-03" db="EMBL/GenBank/DDBJ databases">
        <title>First Report of Pectobacterium brasiliscabiei causing potato scab in china.</title>
        <authorList>
            <person name="Handique U."/>
        </authorList>
    </citation>
    <scope>NUCLEOTIDE SEQUENCE [LARGE SCALE GENOMIC DNA]</scope>
    <source>
        <strain evidence="1 2">ZRIMU1503</strain>
    </source>
</reference>
<evidence type="ECO:0000313" key="1">
    <source>
        <dbReference type="EMBL" id="MEI5613884.1"/>
    </source>
</evidence>